<organism evidence="1 2">
    <name type="scientific">Panagrolaimus davidi</name>
    <dbReference type="NCBI Taxonomy" id="227884"/>
    <lineage>
        <taxon>Eukaryota</taxon>
        <taxon>Metazoa</taxon>
        <taxon>Ecdysozoa</taxon>
        <taxon>Nematoda</taxon>
        <taxon>Chromadorea</taxon>
        <taxon>Rhabditida</taxon>
        <taxon>Tylenchina</taxon>
        <taxon>Panagrolaimomorpha</taxon>
        <taxon>Panagrolaimoidea</taxon>
        <taxon>Panagrolaimidae</taxon>
        <taxon>Panagrolaimus</taxon>
    </lineage>
</organism>
<dbReference type="Proteomes" id="UP000887578">
    <property type="component" value="Unplaced"/>
</dbReference>
<dbReference type="WBParaSite" id="PDA_v2.g17951.t1">
    <property type="protein sequence ID" value="PDA_v2.g17951.t1"/>
    <property type="gene ID" value="PDA_v2.g17951"/>
</dbReference>
<sequence>MNCCNAQSSVDYYTCHSGSNYFANATNCADKNPTLCLSLFPRGAPSTLAPLGMRNFKCRDPALYDMALECASTCYACCLRSTYTCGDSPGKTLTLKMFIK</sequence>
<protein>
    <submittedName>
        <fullName evidence="2">Uncharacterized protein</fullName>
    </submittedName>
</protein>
<reference evidence="2" key="1">
    <citation type="submission" date="2022-11" db="UniProtKB">
        <authorList>
            <consortium name="WormBaseParasite"/>
        </authorList>
    </citation>
    <scope>IDENTIFICATION</scope>
</reference>
<evidence type="ECO:0000313" key="2">
    <source>
        <dbReference type="WBParaSite" id="PDA_v2.g17951.t1"/>
    </source>
</evidence>
<keyword evidence="1" id="KW-1185">Reference proteome</keyword>
<proteinExistence type="predicted"/>
<dbReference type="AlphaFoldDB" id="A0A914PHZ8"/>
<name>A0A914PHZ8_9BILA</name>
<evidence type="ECO:0000313" key="1">
    <source>
        <dbReference type="Proteomes" id="UP000887578"/>
    </source>
</evidence>
<accession>A0A914PHZ8</accession>